<dbReference type="PANTHER" id="PTHR38813">
    <property type="match status" value="1"/>
</dbReference>
<dbReference type="Pfam" id="PF05016">
    <property type="entry name" value="ParE_toxin"/>
    <property type="match status" value="1"/>
</dbReference>
<reference evidence="2 3" key="1">
    <citation type="submission" date="2018-08" db="EMBL/GenBank/DDBJ databases">
        <title>Complete genome sequence of type strain Thalassospira indica MCCC 1A01103T, isolated from isolated from deep seawater of the Indian Ocean.</title>
        <authorList>
            <person name="Liu Y."/>
        </authorList>
    </citation>
    <scope>NUCLEOTIDE SEQUENCE [LARGE SCALE GENOMIC DNA]</scope>
    <source>
        <strain evidence="2 3">PB8BT</strain>
    </source>
</reference>
<sequence>MCINKSYVFFVDSKDDLMLKITISKQAFKVLNKMQPHQAQKIDTVIQQLAENPARDDLDIKKLTNRENVYRVRVGQYRILYTEDGHILDIIKIAPRGSAYKN</sequence>
<evidence type="ECO:0000313" key="3">
    <source>
        <dbReference type="Proteomes" id="UP000256971"/>
    </source>
</evidence>
<dbReference type="PANTHER" id="PTHR38813:SF1">
    <property type="entry name" value="TOXIN RELE1-RELATED"/>
    <property type="match status" value="1"/>
</dbReference>
<evidence type="ECO:0000256" key="1">
    <source>
        <dbReference type="ARBA" id="ARBA00022649"/>
    </source>
</evidence>
<proteinExistence type="predicted"/>
<protein>
    <submittedName>
        <fullName evidence="2">Type II toxin-antitoxin system RelE/ParE family toxin</fullName>
    </submittedName>
</protein>
<gene>
    <name evidence="2" type="ORF">DY252_05610</name>
</gene>
<evidence type="ECO:0000313" key="2">
    <source>
        <dbReference type="EMBL" id="AXO13754.1"/>
    </source>
</evidence>
<organism evidence="2 3">
    <name type="scientific">Thalassospira indica</name>
    <dbReference type="NCBI Taxonomy" id="1891279"/>
    <lineage>
        <taxon>Bacteria</taxon>
        <taxon>Pseudomonadati</taxon>
        <taxon>Pseudomonadota</taxon>
        <taxon>Alphaproteobacteria</taxon>
        <taxon>Rhodospirillales</taxon>
        <taxon>Thalassospiraceae</taxon>
        <taxon>Thalassospira</taxon>
    </lineage>
</organism>
<dbReference type="SUPFAM" id="SSF143011">
    <property type="entry name" value="RelE-like"/>
    <property type="match status" value="1"/>
</dbReference>
<dbReference type="EMBL" id="CP031555">
    <property type="protein sequence ID" value="AXO13754.1"/>
    <property type="molecule type" value="Genomic_DNA"/>
</dbReference>
<dbReference type="InterPro" id="IPR007712">
    <property type="entry name" value="RelE/ParE_toxin"/>
</dbReference>
<dbReference type="Gene3D" id="3.30.2310.20">
    <property type="entry name" value="RelE-like"/>
    <property type="match status" value="1"/>
</dbReference>
<accession>A0ABM6XX20</accession>
<dbReference type="Proteomes" id="UP000256971">
    <property type="component" value="Chromosome"/>
</dbReference>
<name>A0ABM6XX20_9PROT</name>
<dbReference type="InterPro" id="IPR052747">
    <property type="entry name" value="TA_system_RelE_toxin"/>
</dbReference>
<keyword evidence="1" id="KW-1277">Toxin-antitoxin system</keyword>
<keyword evidence="3" id="KW-1185">Reference proteome</keyword>
<dbReference type="InterPro" id="IPR035093">
    <property type="entry name" value="RelE/ParE_toxin_dom_sf"/>
</dbReference>